<feature type="domain" description="Chorismate mutase" evidence="5">
    <location>
        <begin position="31"/>
        <end position="126"/>
    </location>
</feature>
<dbReference type="Proteomes" id="UP001500729">
    <property type="component" value="Unassembled WGS sequence"/>
</dbReference>
<dbReference type="SUPFAM" id="SSF48600">
    <property type="entry name" value="Chorismate mutase II"/>
    <property type="match status" value="1"/>
</dbReference>
<comment type="caution">
    <text evidence="6">The sequence shown here is derived from an EMBL/GenBank/DDBJ whole genome shotgun (WGS) entry which is preliminary data.</text>
</comment>
<dbReference type="InterPro" id="IPR002701">
    <property type="entry name" value="CM_II_prokaryot"/>
</dbReference>
<dbReference type="EC" id="5.4.99.5" evidence="2"/>
<evidence type="ECO:0000256" key="4">
    <source>
        <dbReference type="ARBA" id="ARBA00023235"/>
    </source>
</evidence>
<organism evidence="6 7">
    <name type="scientific">Saccharopolyspora erythraea</name>
    <name type="common">Streptomyces erythraeus</name>
    <dbReference type="NCBI Taxonomy" id="1836"/>
    <lineage>
        <taxon>Bacteria</taxon>
        <taxon>Bacillati</taxon>
        <taxon>Actinomycetota</taxon>
        <taxon>Actinomycetes</taxon>
        <taxon>Pseudonocardiales</taxon>
        <taxon>Pseudonocardiaceae</taxon>
        <taxon>Saccharopolyspora</taxon>
    </lineage>
</organism>
<dbReference type="Pfam" id="PF01817">
    <property type="entry name" value="CM_2"/>
    <property type="match status" value="1"/>
</dbReference>
<dbReference type="NCBIfam" id="TIGR01806">
    <property type="entry name" value="CM_mono2"/>
    <property type="match status" value="1"/>
</dbReference>
<evidence type="ECO:0000313" key="6">
    <source>
        <dbReference type="EMBL" id="GAA0538368.1"/>
    </source>
</evidence>
<protein>
    <recommendedName>
        <fullName evidence="2">chorismate mutase</fullName>
        <ecNumber evidence="2">5.4.99.5</ecNumber>
    </recommendedName>
</protein>
<comment type="pathway">
    <text evidence="1">Metabolic intermediate biosynthesis; prephenate biosynthesis; prephenate from chorismate: step 1/1.</text>
</comment>
<keyword evidence="3" id="KW-0732">Signal</keyword>
<sequence length="210" mass="22136">MEGGAAANVSGDTVLATRGHAVRIRSLLLTAAAVAALTGGTAAASPATDASLVPLVETAAQRVATADQVAAAKWGTDQPIDDPAREQQVLDAMSAKATGMGIDPEVVERIFRDQIEANKLVQHGLHAYWAANPAARPTERPDLGEIRPVIDRLNNELLEHIRDSAPLREHPSCGPRLTGAYLTVGHEMRLDALHGTAVGRALPSVCEARR</sequence>
<dbReference type="InterPro" id="IPR008240">
    <property type="entry name" value="Chorismate_mutase_periplasmic"/>
</dbReference>
<dbReference type="PIRSF" id="PIRSF026640">
    <property type="entry name" value="Peripl_chor_mut"/>
    <property type="match status" value="1"/>
</dbReference>
<dbReference type="PANTHER" id="PTHR38041:SF2">
    <property type="entry name" value="SECRETED CHORISMATE MUTASE"/>
    <property type="match status" value="1"/>
</dbReference>
<accession>A0ABN1DA76</accession>
<evidence type="ECO:0000256" key="3">
    <source>
        <dbReference type="ARBA" id="ARBA00022729"/>
    </source>
</evidence>
<dbReference type="InterPro" id="IPR051331">
    <property type="entry name" value="Chorismate_mutase-related"/>
</dbReference>
<gene>
    <name evidence="6" type="ORF">GCM10009533_41930</name>
</gene>
<dbReference type="SMART" id="SM00830">
    <property type="entry name" value="CM_2"/>
    <property type="match status" value="1"/>
</dbReference>
<dbReference type="Gene3D" id="1.20.59.10">
    <property type="entry name" value="Chorismate mutase"/>
    <property type="match status" value="1"/>
</dbReference>
<keyword evidence="4" id="KW-0413">Isomerase</keyword>
<dbReference type="EMBL" id="BAAAGS010000029">
    <property type="protein sequence ID" value="GAA0538368.1"/>
    <property type="molecule type" value="Genomic_DNA"/>
</dbReference>
<reference evidence="6 7" key="1">
    <citation type="journal article" date="2019" name="Int. J. Syst. Evol. Microbiol.">
        <title>The Global Catalogue of Microorganisms (GCM) 10K type strain sequencing project: providing services to taxonomists for standard genome sequencing and annotation.</title>
        <authorList>
            <consortium name="The Broad Institute Genomics Platform"/>
            <consortium name="The Broad Institute Genome Sequencing Center for Infectious Disease"/>
            <person name="Wu L."/>
            <person name="Ma J."/>
        </authorList>
    </citation>
    <scope>NUCLEOTIDE SEQUENCE [LARGE SCALE GENOMIC DNA]</scope>
    <source>
        <strain evidence="6 7">JCM 10303</strain>
    </source>
</reference>
<evidence type="ECO:0000259" key="5">
    <source>
        <dbReference type="PROSITE" id="PS51168"/>
    </source>
</evidence>
<dbReference type="InterPro" id="IPR036263">
    <property type="entry name" value="Chorismate_II_sf"/>
</dbReference>
<evidence type="ECO:0000256" key="1">
    <source>
        <dbReference type="ARBA" id="ARBA00004817"/>
    </source>
</evidence>
<name>A0ABN1DA76_SACER</name>
<proteinExistence type="predicted"/>
<dbReference type="NCBIfam" id="NF006741">
    <property type="entry name" value="PRK09269.1"/>
    <property type="match status" value="1"/>
</dbReference>
<evidence type="ECO:0000313" key="7">
    <source>
        <dbReference type="Proteomes" id="UP001500729"/>
    </source>
</evidence>
<evidence type="ECO:0000256" key="2">
    <source>
        <dbReference type="ARBA" id="ARBA00012404"/>
    </source>
</evidence>
<dbReference type="PANTHER" id="PTHR38041">
    <property type="entry name" value="CHORISMATE MUTASE"/>
    <property type="match status" value="1"/>
</dbReference>
<keyword evidence="7" id="KW-1185">Reference proteome</keyword>
<dbReference type="PROSITE" id="PS51168">
    <property type="entry name" value="CHORISMATE_MUT_2"/>
    <property type="match status" value="1"/>
</dbReference>
<dbReference type="InterPro" id="IPR036979">
    <property type="entry name" value="CM_dom_sf"/>
</dbReference>